<reference evidence="2 3" key="1">
    <citation type="submission" date="2022-06" db="EMBL/GenBank/DDBJ databases">
        <title>Roseomonas CN29.</title>
        <authorList>
            <person name="Cheng Y."/>
            <person name="He X."/>
        </authorList>
    </citation>
    <scope>NUCLEOTIDE SEQUENCE [LARGE SCALE GENOMIC DNA]</scope>
    <source>
        <strain evidence="2 3">CN29</strain>
    </source>
</reference>
<dbReference type="GO" id="GO:0003871">
    <property type="term" value="F:5-methyltetrahydropteroyltriglutamate-homocysteine S-methyltransferase activity"/>
    <property type="evidence" value="ECO:0007669"/>
    <property type="project" value="UniProtKB-EC"/>
</dbReference>
<dbReference type="InterPro" id="IPR002629">
    <property type="entry name" value="Met_Synth_C/arc"/>
</dbReference>
<keyword evidence="2" id="KW-0489">Methyltransferase</keyword>
<accession>A0ABT1X001</accession>
<dbReference type="SUPFAM" id="SSF51726">
    <property type="entry name" value="UROD/MetE-like"/>
    <property type="match status" value="1"/>
</dbReference>
<protein>
    <submittedName>
        <fullName evidence="2">5-methyltetrahydropteroyltriglutamate--homocysteine S-methyltransferase</fullName>
        <ecNumber evidence="2">2.1.1.14</ecNumber>
    </submittedName>
</protein>
<dbReference type="CDD" id="cd03311">
    <property type="entry name" value="CIMS_C_terminal_like"/>
    <property type="match status" value="1"/>
</dbReference>
<dbReference type="InterPro" id="IPR038071">
    <property type="entry name" value="UROD/MetE-like_sf"/>
</dbReference>
<dbReference type="Proteomes" id="UP001524642">
    <property type="component" value="Unassembled WGS sequence"/>
</dbReference>
<dbReference type="RefSeq" id="WP_257714801.1">
    <property type="nucleotide sequence ID" value="NZ_JANJOU010000002.1"/>
</dbReference>
<keyword evidence="2" id="KW-0808">Transferase</keyword>
<gene>
    <name evidence="2" type="ORF">NRP21_03550</name>
</gene>
<feature type="domain" description="Cobalamin-independent methionine synthase MetE C-terminal/archaeal" evidence="1">
    <location>
        <begin position="23"/>
        <end position="350"/>
    </location>
</feature>
<dbReference type="PANTHER" id="PTHR43844:SF1">
    <property type="entry name" value="METHIONINE SYNTHASE"/>
    <property type="match status" value="1"/>
</dbReference>
<evidence type="ECO:0000313" key="2">
    <source>
        <dbReference type="EMBL" id="MCR0981121.1"/>
    </source>
</evidence>
<organism evidence="2 3">
    <name type="scientific">Roseomonas populi</name>
    <dbReference type="NCBI Taxonomy" id="3121582"/>
    <lineage>
        <taxon>Bacteria</taxon>
        <taxon>Pseudomonadati</taxon>
        <taxon>Pseudomonadota</taxon>
        <taxon>Alphaproteobacteria</taxon>
        <taxon>Acetobacterales</taxon>
        <taxon>Roseomonadaceae</taxon>
        <taxon>Roseomonas</taxon>
    </lineage>
</organism>
<dbReference type="GO" id="GO:0032259">
    <property type="term" value="P:methylation"/>
    <property type="evidence" value="ECO:0007669"/>
    <property type="project" value="UniProtKB-KW"/>
</dbReference>
<dbReference type="PANTHER" id="PTHR43844">
    <property type="entry name" value="METHIONINE SYNTHASE"/>
    <property type="match status" value="1"/>
</dbReference>
<sequence length="377" mass="42311">MSHSDTIDRPRAANFPSFRADHVGSLLRPQALREARAARAEGRLDAAGLRAVEDEQIARAVAKQEEVGLRAATDGEYRRAYWHYDFLGGLDGIEIYEPEDKVAFKGATLGHKLRVTGKIGWKPSMIEDFRYTASRTRTAIPKQTIPSPSVVHFRGGREAIDRSVYPHMDEFFDDLGATYEQAVGAFYAAGCRYLQLDEVNIAYLCDPQQIEGLKRRGEHVEGLLQIYAGMINRATKARPKDMAMSMHLCRGNFQSTFIATGGYEPVAEVLFNAIDVDAYFMEFDDERSGGFEPLRFVPRGNKVVVLGIMTSKTGELESKDELKRRLDDASKFLPMEQLAISPQCGFASTQEGNKLSEEQQWAKLRLVAELSEEIWGR</sequence>
<comment type="caution">
    <text evidence="2">The sequence shown here is derived from an EMBL/GenBank/DDBJ whole genome shotgun (WGS) entry which is preliminary data.</text>
</comment>
<dbReference type="Gene3D" id="3.20.20.210">
    <property type="match status" value="1"/>
</dbReference>
<keyword evidence="3" id="KW-1185">Reference proteome</keyword>
<proteinExistence type="predicted"/>
<evidence type="ECO:0000259" key="1">
    <source>
        <dbReference type="Pfam" id="PF01717"/>
    </source>
</evidence>
<dbReference type="EMBL" id="JANJOU010000002">
    <property type="protein sequence ID" value="MCR0981121.1"/>
    <property type="molecule type" value="Genomic_DNA"/>
</dbReference>
<name>A0ABT1X001_9PROT</name>
<dbReference type="EC" id="2.1.1.14" evidence="2"/>
<dbReference type="Pfam" id="PF01717">
    <property type="entry name" value="Meth_synt_2"/>
    <property type="match status" value="1"/>
</dbReference>
<dbReference type="NCBIfam" id="NF005085">
    <property type="entry name" value="PRK06520.1"/>
    <property type="match status" value="1"/>
</dbReference>
<evidence type="ECO:0000313" key="3">
    <source>
        <dbReference type="Proteomes" id="UP001524642"/>
    </source>
</evidence>